<gene>
    <name evidence="3" type="ORF">AFUS01_LOCUS44170</name>
</gene>
<keyword evidence="1" id="KW-0863">Zinc-finger</keyword>
<dbReference type="EMBL" id="CAJVCH010570337">
    <property type="protein sequence ID" value="CAG7834696.1"/>
    <property type="molecule type" value="Genomic_DNA"/>
</dbReference>
<dbReference type="InterPro" id="IPR013087">
    <property type="entry name" value="Znf_C2H2_type"/>
</dbReference>
<sequence length="109" mass="12595">ISSVWNLRKHVQTHTNDRPYPCLMCRAKFKRKAHLVRHTTTCPHKPAKSCFTASHGSAEDLWKTLNKLLDNEFYTQRRAVLQLQVVTNFTSVNVRCKVDAELLAKAFNI</sequence>
<feature type="domain" description="C2H2-type" evidence="2">
    <location>
        <begin position="20"/>
        <end position="49"/>
    </location>
</feature>
<accession>A0A8J2M7Z2</accession>
<organism evidence="3 4">
    <name type="scientific">Allacma fusca</name>
    <dbReference type="NCBI Taxonomy" id="39272"/>
    <lineage>
        <taxon>Eukaryota</taxon>
        <taxon>Metazoa</taxon>
        <taxon>Ecdysozoa</taxon>
        <taxon>Arthropoda</taxon>
        <taxon>Hexapoda</taxon>
        <taxon>Collembola</taxon>
        <taxon>Symphypleona</taxon>
        <taxon>Sminthuridae</taxon>
        <taxon>Allacma</taxon>
    </lineage>
</organism>
<keyword evidence="4" id="KW-1185">Reference proteome</keyword>
<dbReference type="PROSITE" id="PS50157">
    <property type="entry name" value="ZINC_FINGER_C2H2_2"/>
    <property type="match status" value="1"/>
</dbReference>
<evidence type="ECO:0000313" key="4">
    <source>
        <dbReference type="Proteomes" id="UP000708208"/>
    </source>
</evidence>
<protein>
    <recommendedName>
        <fullName evidence="2">C2H2-type domain-containing protein</fullName>
    </recommendedName>
</protein>
<keyword evidence="1" id="KW-0862">Zinc</keyword>
<dbReference type="OrthoDB" id="6077919at2759"/>
<evidence type="ECO:0000256" key="1">
    <source>
        <dbReference type="PROSITE-ProRule" id="PRU00042"/>
    </source>
</evidence>
<dbReference type="GO" id="GO:0008270">
    <property type="term" value="F:zinc ion binding"/>
    <property type="evidence" value="ECO:0007669"/>
    <property type="project" value="UniProtKB-KW"/>
</dbReference>
<evidence type="ECO:0000313" key="3">
    <source>
        <dbReference type="EMBL" id="CAG7834696.1"/>
    </source>
</evidence>
<name>A0A8J2M7Z2_9HEXA</name>
<evidence type="ECO:0000259" key="2">
    <source>
        <dbReference type="PROSITE" id="PS50157"/>
    </source>
</evidence>
<comment type="caution">
    <text evidence="3">The sequence shown here is derived from an EMBL/GenBank/DDBJ whole genome shotgun (WGS) entry which is preliminary data.</text>
</comment>
<keyword evidence="1" id="KW-0479">Metal-binding</keyword>
<dbReference type="Proteomes" id="UP000708208">
    <property type="component" value="Unassembled WGS sequence"/>
</dbReference>
<feature type="non-terminal residue" evidence="3">
    <location>
        <position position="1"/>
    </location>
</feature>
<reference evidence="3" key="1">
    <citation type="submission" date="2021-06" db="EMBL/GenBank/DDBJ databases">
        <authorList>
            <person name="Hodson N. C."/>
            <person name="Mongue J. A."/>
            <person name="Jaron S. K."/>
        </authorList>
    </citation>
    <scope>NUCLEOTIDE SEQUENCE</scope>
</reference>
<dbReference type="PROSITE" id="PS00028">
    <property type="entry name" value="ZINC_FINGER_C2H2_1"/>
    <property type="match status" value="1"/>
</dbReference>
<dbReference type="AlphaFoldDB" id="A0A8J2M7Z2"/>
<proteinExistence type="predicted"/>